<accession>A0A903V3L7</accession>
<evidence type="ECO:0000313" key="7">
    <source>
        <dbReference type="Proteomes" id="UP000008820"/>
    </source>
</evidence>
<protein>
    <recommendedName>
        <fullName evidence="5">Nudix hydrolase domain-containing protein</fullName>
    </recommendedName>
</protein>
<evidence type="ECO:0000256" key="4">
    <source>
        <dbReference type="RuleBase" id="RU003476"/>
    </source>
</evidence>
<dbReference type="PRINTS" id="PR00502">
    <property type="entry name" value="NUDIXFAMILY"/>
</dbReference>
<dbReference type="PANTHER" id="PTHR13994:SF13">
    <property type="entry name" value="FI03680P"/>
    <property type="match status" value="1"/>
</dbReference>
<sequence>MTSVLSRTRLLSRFKLNTAVPLVQIYARKMSERADTVLNASDSWFNKYVAVEDAPDGIFKGVSDRFNGITVDSNLETCHPEQFSSVLQKSLSHWTDNKKRGIWFKVYLNSSHWVPELVNSQFKFHHAKDNFVMMYRWLPSDETPNIPPYAHTMVGVGALVLNDTNQILVVSEKNALIKGSWKLPGGYVEPGENFVEAAIREVQEETNIKTKFESVVSLRHAHGAGFGCSDLYIVMALAPENREIVKCDREISKCEWMDIEDYLQHQKVHETNRNFVRTYLRYKQNGLKFICKDEVHSILKKQYNIYQVEIEDTKLPNSSL</sequence>
<dbReference type="GO" id="GO:0051287">
    <property type="term" value="F:NAD binding"/>
    <property type="evidence" value="ECO:0007669"/>
    <property type="project" value="TreeGrafter"/>
</dbReference>
<dbReference type="InterPro" id="IPR015797">
    <property type="entry name" value="NUDIX_hydrolase-like_dom_sf"/>
</dbReference>
<evidence type="ECO:0000256" key="3">
    <source>
        <dbReference type="ARBA" id="ARBA00022801"/>
    </source>
</evidence>
<dbReference type="SUPFAM" id="SSF55811">
    <property type="entry name" value="Nudix"/>
    <property type="match status" value="1"/>
</dbReference>
<dbReference type="PROSITE" id="PS00893">
    <property type="entry name" value="NUDIX_BOX"/>
    <property type="match status" value="1"/>
</dbReference>
<dbReference type="Pfam" id="PF00293">
    <property type="entry name" value="NUDIX"/>
    <property type="match status" value="1"/>
</dbReference>
<dbReference type="PANTHER" id="PTHR13994">
    <property type="entry name" value="NUDIX HYDROLASE RELATED"/>
    <property type="match status" value="1"/>
</dbReference>
<dbReference type="OrthoDB" id="447842at2759"/>
<dbReference type="InterPro" id="IPR000086">
    <property type="entry name" value="NUDIX_hydrolase_dom"/>
</dbReference>
<dbReference type="InterPro" id="IPR020476">
    <property type="entry name" value="Nudix_hydrolase"/>
</dbReference>
<keyword evidence="7" id="KW-1185">Reference proteome</keyword>
<comment type="similarity">
    <text evidence="1 4">Belongs to the Nudix hydrolase family.</text>
</comment>
<dbReference type="FunFam" id="3.40.630.30:FF:000016">
    <property type="entry name" value="nudix hydrolase 2"/>
    <property type="match status" value="1"/>
</dbReference>
<proteinExistence type="inferred from homology"/>
<organism evidence="6 7">
    <name type="scientific">Aedes aegypti</name>
    <name type="common">Yellowfever mosquito</name>
    <name type="synonym">Culex aegypti</name>
    <dbReference type="NCBI Taxonomy" id="7159"/>
    <lineage>
        <taxon>Eukaryota</taxon>
        <taxon>Metazoa</taxon>
        <taxon>Ecdysozoa</taxon>
        <taxon>Arthropoda</taxon>
        <taxon>Hexapoda</taxon>
        <taxon>Insecta</taxon>
        <taxon>Pterygota</taxon>
        <taxon>Neoptera</taxon>
        <taxon>Endopterygota</taxon>
        <taxon>Diptera</taxon>
        <taxon>Nematocera</taxon>
        <taxon>Culicoidea</taxon>
        <taxon>Culicidae</taxon>
        <taxon>Culicinae</taxon>
        <taxon>Aedini</taxon>
        <taxon>Aedes</taxon>
        <taxon>Stegomyia</taxon>
    </lineage>
</organism>
<dbReference type="InterPro" id="IPR040618">
    <property type="entry name" value="Pre-Nudix"/>
</dbReference>
<dbReference type="AlphaFoldDB" id="A0A903V3L7"/>
<dbReference type="GO" id="GO:0035529">
    <property type="term" value="F:NADH pyrophosphatase activity"/>
    <property type="evidence" value="ECO:0007669"/>
    <property type="project" value="TreeGrafter"/>
</dbReference>
<dbReference type="PROSITE" id="PS51462">
    <property type="entry name" value="NUDIX"/>
    <property type="match status" value="1"/>
</dbReference>
<reference evidence="6 7" key="1">
    <citation type="submission" date="2017-06" db="EMBL/GenBank/DDBJ databases">
        <title>Aedes aegypti genome working group (AGWG) sequencing and assembly.</title>
        <authorList>
            <consortium name="Aedes aegypti Genome Working Group (AGWG)"/>
            <person name="Matthews B.J."/>
        </authorList>
    </citation>
    <scope>NUCLEOTIDE SEQUENCE [LARGE SCALE GENOMIC DNA]</scope>
    <source>
        <strain evidence="6 7">LVP_AGWG</strain>
    </source>
</reference>
<dbReference type="Gene3D" id="3.90.79.10">
    <property type="entry name" value="Nucleoside Triphosphate Pyrophosphohydrolase"/>
    <property type="match status" value="1"/>
</dbReference>
<dbReference type="PRINTS" id="PR01356">
    <property type="entry name" value="GFGPROTEIN"/>
</dbReference>
<dbReference type="CDD" id="cd04670">
    <property type="entry name" value="NUDIX_ASFGF2_Nudt6"/>
    <property type="match status" value="1"/>
</dbReference>
<name>A0A903V3L7_AEDAE</name>
<dbReference type="FunFam" id="3.90.79.10:FF:000015">
    <property type="entry name" value="Nudix hydrolase 8"/>
    <property type="match status" value="1"/>
</dbReference>
<evidence type="ECO:0000256" key="2">
    <source>
        <dbReference type="ARBA" id="ARBA00022723"/>
    </source>
</evidence>
<evidence type="ECO:0000313" key="6">
    <source>
        <dbReference type="EnsemblMetazoa" id="AAEL019459-PA"/>
    </source>
</evidence>
<dbReference type="Pfam" id="PF18290">
    <property type="entry name" value="Nudix_hydro"/>
    <property type="match status" value="1"/>
</dbReference>
<evidence type="ECO:0000259" key="5">
    <source>
        <dbReference type="PROSITE" id="PS51462"/>
    </source>
</evidence>
<gene>
    <name evidence="6" type="primary">5566951</name>
</gene>
<dbReference type="Gene3D" id="3.40.630.30">
    <property type="match status" value="1"/>
</dbReference>
<evidence type="ECO:0000256" key="1">
    <source>
        <dbReference type="ARBA" id="ARBA00005582"/>
    </source>
</evidence>
<dbReference type="GO" id="GO:0047631">
    <property type="term" value="F:ADP-ribose diphosphatase activity"/>
    <property type="evidence" value="ECO:0007669"/>
    <property type="project" value="TreeGrafter"/>
</dbReference>
<reference evidence="6" key="2">
    <citation type="submission" date="2022-10" db="UniProtKB">
        <authorList>
            <consortium name="EnsemblMetazoa"/>
        </authorList>
    </citation>
    <scope>IDENTIFICATION</scope>
    <source>
        <strain evidence="6">LVP_AGWG</strain>
    </source>
</reference>
<dbReference type="EnsemblMetazoa" id="AAEL019459-RA">
    <property type="protein sequence ID" value="AAEL019459-PA"/>
    <property type="gene ID" value="AAEL019459"/>
</dbReference>
<dbReference type="InterPro" id="IPR003293">
    <property type="entry name" value="Nudix_hydrolase6-like"/>
</dbReference>
<keyword evidence="2" id="KW-0479">Metal-binding</keyword>
<feature type="domain" description="Nudix hydrolase" evidence="5">
    <location>
        <begin position="151"/>
        <end position="281"/>
    </location>
</feature>
<dbReference type="GO" id="GO:0046872">
    <property type="term" value="F:metal ion binding"/>
    <property type="evidence" value="ECO:0007669"/>
    <property type="project" value="UniProtKB-KW"/>
</dbReference>
<keyword evidence="3 4" id="KW-0378">Hydrolase</keyword>
<dbReference type="InterPro" id="IPR020084">
    <property type="entry name" value="NUDIX_hydrolase_CS"/>
</dbReference>
<dbReference type="Proteomes" id="UP000008820">
    <property type="component" value="Chromosome 3"/>
</dbReference>